<evidence type="ECO:0000313" key="6">
    <source>
        <dbReference type="EMBL" id="GAI11088.1"/>
    </source>
</evidence>
<evidence type="ECO:0000256" key="1">
    <source>
        <dbReference type="ARBA" id="ARBA00022691"/>
    </source>
</evidence>
<dbReference type="InterPro" id="IPR007197">
    <property type="entry name" value="rSAM"/>
</dbReference>
<dbReference type="Pfam" id="PF04055">
    <property type="entry name" value="Radical_SAM"/>
    <property type="match status" value="1"/>
</dbReference>
<dbReference type="GO" id="GO:0051536">
    <property type="term" value="F:iron-sulfur cluster binding"/>
    <property type="evidence" value="ECO:0007669"/>
    <property type="project" value="UniProtKB-KW"/>
</dbReference>
<dbReference type="InterPro" id="IPR013785">
    <property type="entry name" value="Aldolase_TIM"/>
</dbReference>
<feature type="domain" description="Radical SAM core" evidence="5">
    <location>
        <begin position="26"/>
        <end position="198"/>
    </location>
</feature>
<dbReference type="EMBL" id="BARV01010345">
    <property type="protein sequence ID" value="GAI11088.1"/>
    <property type="molecule type" value="Genomic_DNA"/>
</dbReference>
<evidence type="ECO:0000256" key="2">
    <source>
        <dbReference type="ARBA" id="ARBA00022723"/>
    </source>
</evidence>
<sequence length="198" mass="22558">MNILDNAIHKPNILSSRKDIKDFLGVYPLLSLSIRVTNNCNLKCIHCYSNAGFSYSKELTTKEILDIVRQAYNLGAFRIFFTGGEPFLRKDIIQILRYAKSQRFTVYISTNGTLVTKDDLKEINTIGVDFFQVSIDGPEEINDEIRGVSGTFQKAVTTLNQAKRFLNNTTIVMATVILRENKQYIKELYDLACKIKVD</sequence>
<dbReference type="GO" id="GO:0006783">
    <property type="term" value="P:heme biosynthetic process"/>
    <property type="evidence" value="ECO:0007669"/>
    <property type="project" value="TreeGrafter"/>
</dbReference>
<dbReference type="SFLD" id="SFLDG01386">
    <property type="entry name" value="main_SPASM_domain-containing"/>
    <property type="match status" value="1"/>
</dbReference>
<dbReference type="CDD" id="cd01335">
    <property type="entry name" value="Radical_SAM"/>
    <property type="match status" value="1"/>
</dbReference>
<evidence type="ECO:0000256" key="4">
    <source>
        <dbReference type="ARBA" id="ARBA00023014"/>
    </source>
</evidence>
<feature type="non-terminal residue" evidence="6">
    <location>
        <position position="198"/>
    </location>
</feature>
<dbReference type="PANTHER" id="PTHR11228:SF7">
    <property type="entry name" value="PQQA PEPTIDE CYCLASE"/>
    <property type="match status" value="1"/>
</dbReference>
<evidence type="ECO:0000259" key="5">
    <source>
        <dbReference type="PROSITE" id="PS51918"/>
    </source>
</evidence>
<keyword evidence="2" id="KW-0479">Metal-binding</keyword>
<dbReference type="SFLD" id="SFLDG01067">
    <property type="entry name" value="SPASM/twitch_domain_containing"/>
    <property type="match status" value="1"/>
</dbReference>
<name>X1KWK9_9ZZZZ</name>
<dbReference type="PANTHER" id="PTHR11228">
    <property type="entry name" value="RADICAL SAM DOMAIN PROTEIN"/>
    <property type="match status" value="1"/>
</dbReference>
<keyword evidence="1" id="KW-0949">S-adenosyl-L-methionine</keyword>
<gene>
    <name evidence="6" type="ORF">S06H3_20054</name>
</gene>
<dbReference type="GO" id="GO:0003824">
    <property type="term" value="F:catalytic activity"/>
    <property type="evidence" value="ECO:0007669"/>
    <property type="project" value="InterPro"/>
</dbReference>
<dbReference type="InterPro" id="IPR050377">
    <property type="entry name" value="Radical_SAM_PqqE_MftC-like"/>
</dbReference>
<protein>
    <recommendedName>
        <fullName evidence="5">Radical SAM core domain-containing protein</fullName>
    </recommendedName>
</protein>
<comment type="caution">
    <text evidence="6">The sequence shown here is derived from an EMBL/GenBank/DDBJ whole genome shotgun (WGS) entry which is preliminary data.</text>
</comment>
<evidence type="ECO:0000256" key="3">
    <source>
        <dbReference type="ARBA" id="ARBA00023004"/>
    </source>
</evidence>
<dbReference type="InterPro" id="IPR058240">
    <property type="entry name" value="rSAM_sf"/>
</dbReference>
<accession>X1KWK9</accession>
<dbReference type="AlphaFoldDB" id="X1KWK9"/>
<dbReference type="SFLD" id="SFLDS00029">
    <property type="entry name" value="Radical_SAM"/>
    <property type="match status" value="1"/>
</dbReference>
<dbReference type="SUPFAM" id="SSF102114">
    <property type="entry name" value="Radical SAM enzymes"/>
    <property type="match status" value="1"/>
</dbReference>
<keyword evidence="3" id="KW-0408">Iron</keyword>
<organism evidence="6">
    <name type="scientific">marine sediment metagenome</name>
    <dbReference type="NCBI Taxonomy" id="412755"/>
    <lineage>
        <taxon>unclassified sequences</taxon>
        <taxon>metagenomes</taxon>
        <taxon>ecological metagenomes</taxon>
    </lineage>
</organism>
<proteinExistence type="predicted"/>
<reference evidence="6" key="1">
    <citation type="journal article" date="2014" name="Front. Microbiol.">
        <title>High frequency of phylogenetically diverse reductive dehalogenase-homologous genes in deep subseafloor sedimentary metagenomes.</title>
        <authorList>
            <person name="Kawai M."/>
            <person name="Futagami T."/>
            <person name="Toyoda A."/>
            <person name="Takaki Y."/>
            <person name="Nishi S."/>
            <person name="Hori S."/>
            <person name="Arai W."/>
            <person name="Tsubouchi T."/>
            <person name="Morono Y."/>
            <person name="Uchiyama I."/>
            <person name="Ito T."/>
            <person name="Fujiyama A."/>
            <person name="Inagaki F."/>
            <person name="Takami H."/>
        </authorList>
    </citation>
    <scope>NUCLEOTIDE SEQUENCE</scope>
    <source>
        <strain evidence="6">Expedition CK06-06</strain>
    </source>
</reference>
<dbReference type="GO" id="GO:0046872">
    <property type="term" value="F:metal ion binding"/>
    <property type="evidence" value="ECO:0007669"/>
    <property type="project" value="UniProtKB-KW"/>
</dbReference>
<dbReference type="Gene3D" id="3.20.20.70">
    <property type="entry name" value="Aldolase class I"/>
    <property type="match status" value="1"/>
</dbReference>
<dbReference type="PROSITE" id="PS51918">
    <property type="entry name" value="RADICAL_SAM"/>
    <property type="match status" value="1"/>
</dbReference>
<keyword evidence="4" id="KW-0411">Iron-sulfur</keyword>